<dbReference type="Gene3D" id="3.50.50.60">
    <property type="entry name" value="FAD/NAD(P)-binding domain"/>
    <property type="match status" value="1"/>
</dbReference>
<organism evidence="7">
    <name type="scientific">Lepeophtheirus salmonis</name>
    <name type="common">Salmon louse</name>
    <name type="synonym">Caligus salmonis</name>
    <dbReference type="NCBI Taxonomy" id="72036"/>
    <lineage>
        <taxon>Eukaryota</taxon>
        <taxon>Metazoa</taxon>
        <taxon>Ecdysozoa</taxon>
        <taxon>Arthropoda</taxon>
        <taxon>Crustacea</taxon>
        <taxon>Multicrustacea</taxon>
        <taxon>Hexanauplia</taxon>
        <taxon>Copepoda</taxon>
        <taxon>Siphonostomatoida</taxon>
        <taxon>Caligidae</taxon>
        <taxon>Lepeophtheirus</taxon>
    </lineage>
</organism>
<sequence length="222" mass="24698">MTTTGHKKIAIIGAGAAGVCAARRAVSLLRNWVPYVFELGSQVGGTWIYDDNVGINLSTGDPIHSSMYKGLKTNLPKEVMAFPDYPFPPSFDSFLKHTEVLKYIQDYSSNILKYIQFHTKVLSVCPRGSKWSIETLNLLKNEQQITEFDAVVVCNGHYSTPTYGQIKGIDSYSGKVLHSHNYRIPEPYKGKRVLVFGAASSGIDITSSRNCFLRGIIFRPAR</sequence>
<dbReference type="InterPro" id="IPR000960">
    <property type="entry name" value="Flavin_mOase"/>
</dbReference>
<dbReference type="InterPro" id="IPR050346">
    <property type="entry name" value="FMO-like"/>
</dbReference>
<accession>A0A0K2THH7</accession>
<keyword evidence="3 6" id="KW-0274">FAD</keyword>
<keyword evidence="4" id="KW-0521">NADP</keyword>
<keyword evidence="2 6" id="KW-0285">Flavoprotein</keyword>
<dbReference type="GO" id="GO:0050660">
    <property type="term" value="F:flavin adenine dinucleotide binding"/>
    <property type="evidence" value="ECO:0007669"/>
    <property type="project" value="InterPro"/>
</dbReference>
<evidence type="ECO:0000256" key="1">
    <source>
        <dbReference type="ARBA" id="ARBA00009183"/>
    </source>
</evidence>
<reference evidence="7" key="1">
    <citation type="submission" date="2014-05" db="EMBL/GenBank/DDBJ databases">
        <authorList>
            <person name="Chronopoulou M."/>
        </authorList>
    </citation>
    <scope>NUCLEOTIDE SEQUENCE</scope>
    <source>
        <tissue evidence="7">Whole organism</tissue>
    </source>
</reference>
<evidence type="ECO:0000256" key="3">
    <source>
        <dbReference type="ARBA" id="ARBA00022827"/>
    </source>
</evidence>
<evidence type="ECO:0000256" key="4">
    <source>
        <dbReference type="ARBA" id="ARBA00022857"/>
    </source>
</evidence>
<protein>
    <recommendedName>
        <fullName evidence="6">Flavin-containing monooxygenase</fullName>
        <ecNumber evidence="6">1.-.-.-</ecNumber>
    </recommendedName>
</protein>
<dbReference type="SUPFAM" id="SSF51905">
    <property type="entry name" value="FAD/NAD(P)-binding domain"/>
    <property type="match status" value="1"/>
</dbReference>
<evidence type="ECO:0000256" key="5">
    <source>
        <dbReference type="ARBA" id="ARBA00023002"/>
    </source>
</evidence>
<evidence type="ECO:0000313" key="7">
    <source>
        <dbReference type="EMBL" id="CDW24956.1"/>
    </source>
</evidence>
<evidence type="ECO:0000256" key="2">
    <source>
        <dbReference type="ARBA" id="ARBA00022630"/>
    </source>
</evidence>
<dbReference type="Pfam" id="PF00743">
    <property type="entry name" value="FMO-like"/>
    <property type="match status" value="1"/>
</dbReference>
<dbReference type="GO" id="GO:0050661">
    <property type="term" value="F:NADP binding"/>
    <property type="evidence" value="ECO:0007669"/>
    <property type="project" value="InterPro"/>
</dbReference>
<dbReference type="PRINTS" id="PR00370">
    <property type="entry name" value="FMOXYGENASE"/>
</dbReference>
<name>A0A0K2THH7_LEPSM</name>
<evidence type="ECO:0000256" key="6">
    <source>
        <dbReference type="RuleBase" id="RU361177"/>
    </source>
</evidence>
<dbReference type="InterPro" id="IPR036188">
    <property type="entry name" value="FAD/NAD-bd_sf"/>
</dbReference>
<dbReference type="InterPro" id="IPR020946">
    <property type="entry name" value="Flavin_mOase-like"/>
</dbReference>
<proteinExistence type="inferred from homology"/>
<comment type="similarity">
    <text evidence="1 6">Belongs to the FMO family.</text>
</comment>
<dbReference type="EC" id="1.-.-.-" evidence="6"/>
<dbReference type="EMBL" id="HACA01007595">
    <property type="protein sequence ID" value="CDW24956.1"/>
    <property type="molecule type" value="Transcribed_RNA"/>
</dbReference>
<dbReference type="PANTHER" id="PTHR23023">
    <property type="entry name" value="DIMETHYLANILINE MONOOXYGENASE"/>
    <property type="match status" value="1"/>
</dbReference>
<dbReference type="AlphaFoldDB" id="A0A0K2THH7"/>
<dbReference type="GO" id="GO:0004499">
    <property type="term" value="F:N,N-dimethylaniline monooxygenase activity"/>
    <property type="evidence" value="ECO:0007669"/>
    <property type="project" value="InterPro"/>
</dbReference>
<keyword evidence="6 7" id="KW-0503">Monooxygenase</keyword>
<keyword evidence="5 6" id="KW-0560">Oxidoreductase</keyword>
<comment type="cofactor">
    <cofactor evidence="6">
        <name>FAD</name>
        <dbReference type="ChEBI" id="CHEBI:57692"/>
    </cofactor>
</comment>
<dbReference type="OrthoDB" id="66881at2759"/>